<organism evidence="1">
    <name type="scientific">termite gut metagenome</name>
    <dbReference type="NCBI Taxonomy" id="433724"/>
    <lineage>
        <taxon>unclassified sequences</taxon>
        <taxon>metagenomes</taxon>
        <taxon>organismal metagenomes</taxon>
    </lineage>
</organism>
<comment type="caution">
    <text evidence="1">The sequence shown here is derived from an EMBL/GenBank/DDBJ whole genome shotgun (WGS) entry which is preliminary data.</text>
</comment>
<dbReference type="AlphaFoldDB" id="A0A5J4RI19"/>
<sequence>MQKRIPKYQIKQNLLNVIGSPSQCAAVTTTLKNNDDFNIVSQIVSEIIHSIPTFKKRFWGNIIPKTIKELGGEKMYFYKPKSLKNEINWIILEIKHHQDLIKKFTEIRRIFEHHVLLGEFEKALLLLDNAEKEVGVSIWLYESKFLVYELMDCQERTISLISSINEAKQSKENKLKKLEESGFVTLLLYYLSNRAVKDLSAIKYDEDLFNNFKRNRTDFQKDYYNYYLFRLNYYKHYNIDDPSIPLIMEATNSLIDRYIVLIQVLQAAFIKGDCNDIVLSRSQNLFKLTNDSSLLPFVYIKQPELLHIDYFDIEYIQIIDSYYQGNYRDVISKCKAYIKTDSSKFDILKFYCNSLLYAGNGFSPIFSDSSSPINQICRKIYDTISEKDNSSSLYNLYQLNKNFYGFAIANGLDYFIKEENNFDRSIRLKLLSLNCFDPFFSTIFENEKDALHYLENGLKHIKFSISIEHQKRRTKKEITQQSIVVDYIAETDNAKVLFFNGDYDKSYNVWISILEKKRDCNPITQIAIKFAFDSLIRLEKYQEAIVLFVDEYIKNPIGIKKTDVVSFISLLKKQKYKNIKRIIELPIFVGLNSQQDTDKSFVLQSFCDYYDVKKPSELFDVIMDIEKFKIETFFYVIVNEDVLRHYIYINSTQESLEEKQKILSYLINIKTNNEELYKKMADEVIEELIVYKGTKKMDESKIFANDQAIIKYELKDIEGLYNRFITHYGVFEKGNPIWFIKKYTVPAFGQDATVLTTEVEYTDNGIYQVAYSLYDTIRDKFLFSKFGLGTYLSTRIRHGVLEGELRSDFVANNLVLNKENEKYVYNNYWNLTYGLDTDINANDELFKILSTFSEQIDLLISSFKSDVLQIKIEEKQKGFFDYYIDIETLSYKAIEMGTRTNNSEGFCQLVLKNLWEITERNLQKIRAYIKTDLSNAFHKSLDDLIDKLSVPTFNHVHNEFIQVINDTRTNINQKLFKIEGWFYIQESKFDDFNLEELITIVWESTRKFYPKVNCECQLDLQGSDITIKASYGIHFSDILRIFLTNMFKYSSPNSNKINFKIKTTIENYTVTFTFENDIMQNEKLLNEKFQTLMNAQGRLQLEGGSGLVKAQKIVKYDLDDIENHVNIKAENQKCTAFVRINLQNLIV</sequence>
<evidence type="ECO:0000313" key="1">
    <source>
        <dbReference type="EMBL" id="KAA6333005.1"/>
    </source>
</evidence>
<accession>A0A5J4RI19</accession>
<protein>
    <submittedName>
        <fullName evidence="1">Uncharacterized protein</fullName>
    </submittedName>
</protein>
<reference evidence="1" key="1">
    <citation type="submission" date="2019-03" db="EMBL/GenBank/DDBJ databases">
        <title>Single cell metagenomics reveals metabolic interactions within the superorganism composed of flagellate Streblomastix strix and complex community of Bacteroidetes bacteria on its surface.</title>
        <authorList>
            <person name="Treitli S.C."/>
            <person name="Kolisko M."/>
            <person name="Husnik F."/>
            <person name="Keeling P."/>
            <person name="Hampl V."/>
        </authorList>
    </citation>
    <scope>NUCLEOTIDE SEQUENCE</scope>
    <source>
        <strain evidence="1">STM</strain>
    </source>
</reference>
<dbReference type="EMBL" id="SNRY01001167">
    <property type="protein sequence ID" value="KAA6333005.1"/>
    <property type="molecule type" value="Genomic_DNA"/>
</dbReference>
<proteinExistence type="predicted"/>
<name>A0A5J4RI19_9ZZZZ</name>
<gene>
    <name evidence="1" type="ORF">EZS27_018540</name>
</gene>